<protein>
    <submittedName>
        <fullName evidence="3">Os11g0568725 protein</fullName>
    </submittedName>
</protein>
<keyword evidence="4" id="KW-1185">Reference proteome</keyword>
<reference evidence="4" key="1">
    <citation type="journal article" date="2005" name="Nature">
        <title>The map-based sequence of the rice genome.</title>
        <authorList>
            <consortium name="International rice genome sequencing project (IRGSP)"/>
            <person name="Matsumoto T."/>
            <person name="Wu J."/>
            <person name="Kanamori H."/>
            <person name="Katayose Y."/>
            <person name="Fujisawa M."/>
            <person name="Namiki N."/>
            <person name="Mizuno H."/>
            <person name="Yamamoto K."/>
            <person name="Antonio B.A."/>
            <person name="Baba T."/>
            <person name="Sakata K."/>
            <person name="Nagamura Y."/>
            <person name="Aoki H."/>
            <person name="Arikawa K."/>
            <person name="Arita K."/>
            <person name="Bito T."/>
            <person name="Chiden Y."/>
            <person name="Fujitsuka N."/>
            <person name="Fukunaka R."/>
            <person name="Hamada M."/>
            <person name="Harada C."/>
            <person name="Hayashi A."/>
            <person name="Hijishita S."/>
            <person name="Honda M."/>
            <person name="Hosokawa S."/>
            <person name="Ichikawa Y."/>
            <person name="Idonuma A."/>
            <person name="Iijima M."/>
            <person name="Ikeda M."/>
            <person name="Ikeno M."/>
            <person name="Ito K."/>
            <person name="Ito S."/>
            <person name="Ito T."/>
            <person name="Ito Y."/>
            <person name="Ito Y."/>
            <person name="Iwabuchi A."/>
            <person name="Kamiya K."/>
            <person name="Karasawa W."/>
            <person name="Kurita K."/>
            <person name="Katagiri S."/>
            <person name="Kikuta A."/>
            <person name="Kobayashi H."/>
            <person name="Kobayashi N."/>
            <person name="Machita K."/>
            <person name="Maehara T."/>
            <person name="Masukawa M."/>
            <person name="Mizubayashi T."/>
            <person name="Mukai Y."/>
            <person name="Nagasaki H."/>
            <person name="Nagata Y."/>
            <person name="Naito S."/>
            <person name="Nakashima M."/>
            <person name="Nakama Y."/>
            <person name="Nakamichi Y."/>
            <person name="Nakamura M."/>
            <person name="Meguro A."/>
            <person name="Negishi M."/>
            <person name="Ohta I."/>
            <person name="Ohta T."/>
            <person name="Okamoto M."/>
            <person name="Ono N."/>
            <person name="Saji S."/>
            <person name="Sakaguchi M."/>
            <person name="Sakai K."/>
            <person name="Shibata M."/>
            <person name="Shimokawa T."/>
            <person name="Song J."/>
            <person name="Takazaki Y."/>
            <person name="Terasawa K."/>
            <person name="Tsugane M."/>
            <person name="Tsuji K."/>
            <person name="Ueda S."/>
            <person name="Waki K."/>
            <person name="Yamagata H."/>
            <person name="Yamamoto M."/>
            <person name="Yamamoto S."/>
            <person name="Yamane H."/>
            <person name="Yoshiki S."/>
            <person name="Yoshihara R."/>
            <person name="Yukawa K."/>
            <person name="Zhong H."/>
            <person name="Yano M."/>
            <person name="Yuan Q."/>
            <person name="Ouyang S."/>
            <person name="Liu J."/>
            <person name="Jones K.M."/>
            <person name="Gansberger K."/>
            <person name="Moffat K."/>
            <person name="Hill J."/>
            <person name="Bera J."/>
            <person name="Fadrosh D."/>
            <person name="Jin S."/>
            <person name="Johri S."/>
            <person name="Kim M."/>
            <person name="Overton L."/>
            <person name="Reardon M."/>
            <person name="Tsitrin T."/>
            <person name="Vuong H."/>
            <person name="Weaver B."/>
            <person name="Ciecko A."/>
            <person name="Tallon L."/>
            <person name="Jackson J."/>
            <person name="Pai G."/>
            <person name="Aken S.V."/>
            <person name="Utterback T."/>
            <person name="Reidmuller S."/>
            <person name="Feldblyum T."/>
            <person name="Hsiao J."/>
            <person name="Zismann V."/>
            <person name="Iobst S."/>
            <person name="de Vazeille A.R."/>
            <person name="Buell C.R."/>
            <person name="Ying K."/>
            <person name="Li Y."/>
            <person name="Lu T."/>
            <person name="Huang Y."/>
            <person name="Zhao Q."/>
            <person name="Feng Q."/>
            <person name="Zhang L."/>
            <person name="Zhu J."/>
            <person name="Weng Q."/>
            <person name="Mu J."/>
            <person name="Lu Y."/>
            <person name="Fan D."/>
            <person name="Liu Y."/>
            <person name="Guan J."/>
            <person name="Zhang Y."/>
            <person name="Yu S."/>
            <person name="Liu X."/>
            <person name="Zhang Y."/>
            <person name="Hong G."/>
            <person name="Han B."/>
            <person name="Choisne N."/>
            <person name="Demange N."/>
            <person name="Orjeda G."/>
            <person name="Samain S."/>
            <person name="Cattolico L."/>
            <person name="Pelletier E."/>
            <person name="Couloux A."/>
            <person name="Segurens B."/>
            <person name="Wincker P."/>
            <person name="D'Hont A."/>
            <person name="Scarpelli C."/>
            <person name="Weissenbach J."/>
            <person name="Salanoubat M."/>
            <person name="Quetier F."/>
            <person name="Yu Y."/>
            <person name="Kim H.R."/>
            <person name="Rambo T."/>
            <person name="Currie J."/>
            <person name="Collura K."/>
            <person name="Luo M."/>
            <person name="Yang T."/>
            <person name="Ammiraju J.S.S."/>
            <person name="Engler F."/>
            <person name="Soderlund C."/>
            <person name="Wing R.A."/>
            <person name="Palmer L.E."/>
            <person name="de la Bastide M."/>
            <person name="Spiegel L."/>
            <person name="Nascimento L."/>
            <person name="Zutavern T."/>
            <person name="O'Shaughnessy A."/>
            <person name="Dike S."/>
            <person name="Dedhia N."/>
            <person name="Preston R."/>
            <person name="Balija V."/>
            <person name="McCombie W.R."/>
            <person name="Chow T."/>
            <person name="Chen H."/>
            <person name="Chung M."/>
            <person name="Chen C."/>
            <person name="Shaw J."/>
            <person name="Wu H."/>
            <person name="Hsiao K."/>
            <person name="Chao Y."/>
            <person name="Chu M."/>
            <person name="Cheng C."/>
            <person name="Hour A."/>
            <person name="Lee P."/>
            <person name="Lin S."/>
            <person name="Lin Y."/>
            <person name="Liou J."/>
            <person name="Liu S."/>
            <person name="Hsing Y."/>
            <person name="Raghuvanshi S."/>
            <person name="Mohanty A."/>
            <person name="Bharti A.K."/>
            <person name="Gaur A."/>
            <person name="Gupta V."/>
            <person name="Kumar D."/>
            <person name="Ravi V."/>
            <person name="Vij S."/>
            <person name="Kapur A."/>
            <person name="Khurana P."/>
            <person name="Khurana P."/>
            <person name="Khurana J.P."/>
            <person name="Tyagi A.K."/>
            <person name="Gaikwad K."/>
            <person name="Singh A."/>
            <person name="Dalal V."/>
            <person name="Srivastava S."/>
            <person name="Dixit A."/>
            <person name="Pal A.K."/>
            <person name="Ghazi I.A."/>
            <person name="Yadav M."/>
            <person name="Pandit A."/>
            <person name="Bhargava A."/>
            <person name="Sureshbabu K."/>
            <person name="Batra K."/>
            <person name="Sharma T.R."/>
            <person name="Mohapatra T."/>
            <person name="Singh N.K."/>
            <person name="Messing J."/>
            <person name="Nelson A.B."/>
            <person name="Fuks G."/>
            <person name="Kavchok S."/>
            <person name="Keizer G."/>
            <person name="Linton E."/>
            <person name="Llaca V."/>
            <person name="Song R."/>
            <person name="Tanyolac B."/>
            <person name="Young S."/>
            <person name="Ho-Il K."/>
            <person name="Hahn J.H."/>
            <person name="Sangsakoo G."/>
            <person name="Vanavichit A."/>
            <person name="de Mattos Luiz.A.T."/>
            <person name="Zimmer P.D."/>
            <person name="Malone G."/>
            <person name="Dellagostin O."/>
            <person name="de Oliveira A.C."/>
            <person name="Bevan M."/>
            <person name="Bancroft I."/>
            <person name="Minx P."/>
            <person name="Cordum H."/>
            <person name="Wilson R."/>
            <person name="Cheng Z."/>
            <person name="Jin W."/>
            <person name="Jiang J."/>
            <person name="Leong S.A."/>
            <person name="Iwama H."/>
            <person name="Gojobori T."/>
            <person name="Itoh T."/>
            <person name="Niimura Y."/>
            <person name="Fujii Y."/>
            <person name="Habara T."/>
            <person name="Sakai H."/>
            <person name="Sato Y."/>
            <person name="Wilson G."/>
            <person name="Kumar K."/>
            <person name="McCouch S."/>
            <person name="Juretic N."/>
            <person name="Hoen D."/>
            <person name="Wright S."/>
            <person name="Bruskiewich R."/>
            <person name="Bureau T."/>
            <person name="Miyao A."/>
            <person name="Hirochika H."/>
            <person name="Nishikawa T."/>
            <person name="Kadowaki K."/>
            <person name="Sugiura M."/>
            <person name="Burr B."/>
            <person name="Sasaki T."/>
        </authorList>
    </citation>
    <scope>NUCLEOTIDE SEQUENCE [LARGE SCALE GENOMIC DNA]</scope>
    <source>
        <strain evidence="4">cv. Nipponbare</strain>
    </source>
</reference>
<evidence type="ECO:0000313" key="3">
    <source>
        <dbReference type="EMBL" id="BAT14510.1"/>
    </source>
</evidence>
<sequence>MGQRHLWSSRDPSDSRVPPPLDHSKLDGAIAGSTGLPLLEVGLLGGIHLQFSLSSIVPRKSLVSVQTNLEIDGAPRCRYFLWLVALNRCWIVDLLHNRGLPHLDRCVICDQHEESIERG</sequence>
<feature type="domain" description="Reverse transcriptase zinc-binding" evidence="2">
    <location>
        <begin position="74"/>
        <end position="117"/>
    </location>
</feature>
<evidence type="ECO:0000259" key="2">
    <source>
        <dbReference type="Pfam" id="PF13966"/>
    </source>
</evidence>
<organism evidence="3 4">
    <name type="scientific">Oryza sativa subsp. japonica</name>
    <name type="common">Rice</name>
    <dbReference type="NCBI Taxonomy" id="39947"/>
    <lineage>
        <taxon>Eukaryota</taxon>
        <taxon>Viridiplantae</taxon>
        <taxon>Streptophyta</taxon>
        <taxon>Embryophyta</taxon>
        <taxon>Tracheophyta</taxon>
        <taxon>Spermatophyta</taxon>
        <taxon>Magnoliopsida</taxon>
        <taxon>Liliopsida</taxon>
        <taxon>Poales</taxon>
        <taxon>Poaceae</taxon>
        <taxon>BOP clade</taxon>
        <taxon>Oryzoideae</taxon>
        <taxon>Oryzeae</taxon>
        <taxon>Oryzinae</taxon>
        <taxon>Oryza</taxon>
        <taxon>Oryza sativa</taxon>
    </lineage>
</organism>
<reference evidence="3 4" key="3">
    <citation type="journal article" date="2013" name="Rice">
        <title>Improvement of the Oryza sativa Nipponbare reference genome using next generation sequence and optical map data.</title>
        <authorList>
            <person name="Kawahara Y."/>
            <person name="de la Bastide M."/>
            <person name="Hamilton J.P."/>
            <person name="Kanamori H."/>
            <person name="McCombie W.R."/>
            <person name="Ouyang S."/>
            <person name="Schwartz D.C."/>
            <person name="Tanaka T."/>
            <person name="Wu J."/>
            <person name="Zhou S."/>
            <person name="Childs K.L."/>
            <person name="Davidson R.M."/>
            <person name="Lin H."/>
            <person name="Quesada-Ocampo L."/>
            <person name="Vaillancourt B."/>
            <person name="Sakai H."/>
            <person name="Lee S.S."/>
            <person name="Kim J."/>
            <person name="Numa H."/>
            <person name="Itoh T."/>
            <person name="Buell C.R."/>
            <person name="Matsumoto T."/>
        </authorList>
    </citation>
    <scope>NUCLEOTIDE SEQUENCE [LARGE SCALE GENOMIC DNA]</scope>
    <source>
        <strain evidence="4">cv. Nipponbare</strain>
    </source>
</reference>
<dbReference type="InParanoid" id="A0A0P0Y3P3"/>
<proteinExistence type="predicted"/>
<feature type="region of interest" description="Disordered" evidence="1">
    <location>
        <begin position="1"/>
        <end position="24"/>
    </location>
</feature>
<accession>A0A0P0Y3P3</accession>
<evidence type="ECO:0000313" key="4">
    <source>
        <dbReference type="Proteomes" id="UP000059680"/>
    </source>
</evidence>
<name>A0A0P0Y3P3_ORYSJ</name>
<reference evidence="3 4" key="2">
    <citation type="journal article" date="2013" name="Plant Cell Physiol.">
        <title>Rice Annotation Project Database (RAP-DB): an integrative and interactive database for rice genomics.</title>
        <authorList>
            <person name="Sakai H."/>
            <person name="Lee S.S."/>
            <person name="Tanaka T."/>
            <person name="Numa H."/>
            <person name="Kim J."/>
            <person name="Kawahara Y."/>
            <person name="Wakimoto H."/>
            <person name="Yang C.C."/>
            <person name="Iwamoto M."/>
            <person name="Abe T."/>
            <person name="Yamada Y."/>
            <person name="Muto A."/>
            <person name="Inokuchi H."/>
            <person name="Ikemura T."/>
            <person name="Matsumoto T."/>
            <person name="Sasaki T."/>
            <person name="Itoh T."/>
        </authorList>
    </citation>
    <scope>NUCLEOTIDE SEQUENCE [LARGE SCALE GENOMIC DNA]</scope>
    <source>
        <strain evidence="4">cv. Nipponbare</strain>
    </source>
</reference>
<evidence type="ECO:0000256" key="1">
    <source>
        <dbReference type="SAM" id="MobiDB-lite"/>
    </source>
</evidence>
<dbReference type="Pfam" id="PF13966">
    <property type="entry name" value="zf-RVT"/>
    <property type="match status" value="1"/>
</dbReference>
<dbReference type="InterPro" id="IPR026960">
    <property type="entry name" value="RVT-Znf"/>
</dbReference>
<dbReference type="EMBL" id="AP014967">
    <property type="protein sequence ID" value="BAT14510.1"/>
    <property type="molecule type" value="Genomic_DNA"/>
</dbReference>
<dbReference type="Proteomes" id="UP000059680">
    <property type="component" value="Chromosome 11"/>
</dbReference>
<dbReference type="AlphaFoldDB" id="A0A0P0Y3P3"/>
<gene>
    <name evidence="3" type="ordered locus">Os11g0568725</name>
    <name evidence="3" type="ORF">OSNPB_110568725</name>
</gene>
<dbReference type="PaxDb" id="39947-A0A0P0Y3P3"/>